<dbReference type="AlphaFoldDB" id="A0A061AZ78"/>
<name>A0A061AZ78_CYBFA</name>
<proteinExistence type="predicted"/>
<dbReference type="EMBL" id="MPUK01000004">
    <property type="protein sequence ID" value="ONH67529.1"/>
    <property type="molecule type" value="Genomic_DNA"/>
</dbReference>
<protein>
    <submittedName>
        <fullName evidence="3">CYFA0S04e02014g1_1</fullName>
    </submittedName>
</protein>
<evidence type="ECO:0000256" key="2">
    <source>
        <dbReference type="SAM" id="Phobius"/>
    </source>
</evidence>
<reference evidence="3" key="1">
    <citation type="journal article" date="2014" name="Genome Announc.">
        <title>Genome sequence of the yeast Cyberlindnera fabianii (Hansenula fabianii).</title>
        <authorList>
            <person name="Freel K.C."/>
            <person name="Sarilar V."/>
            <person name="Neuveglise C."/>
            <person name="Devillers H."/>
            <person name="Friedrich A."/>
            <person name="Schacherer J."/>
        </authorList>
    </citation>
    <scope>NUCLEOTIDE SEQUENCE</scope>
    <source>
        <strain evidence="3">YJS4271</strain>
    </source>
</reference>
<evidence type="ECO:0000313" key="3">
    <source>
        <dbReference type="EMBL" id="CDR40027.1"/>
    </source>
</evidence>
<sequence>MSTLQHAIAAVVLSGVYYITEGRLSVVLFLGFAYFFYVKEFSKTATPSRDQEKSTEKGEHEHEHKHKHKNGKGGCGSACTCKNKKEAPKKTLSSLKLKKGFGQKNANVEDKSVAIDFTTTFSKSA</sequence>
<keyword evidence="5" id="KW-1185">Reference proteome</keyword>
<feature type="region of interest" description="Disordered" evidence="1">
    <location>
        <begin position="44"/>
        <end position="76"/>
    </location>
</feature>
<keyword evidence="2" id="KW-1133">Transmembrane helix</keyword>
<evidence type="ECO:0000313" key="5">
    <source>
        <dbReference type="Proteomes" id="UP000189513"/>
    </source>
</evidence>
<feature type="compositionally biased region" description="Basic and acidic residues" evidence="1">
    <location>
        <begin position="49"/>
        <end position="62"/>
    </location>
</feature>
<dbReference type="Proteomes" id="UP000189513">
    <property type="component" value="Unassembled WGS sequence"/>
</dbReference>
<dbReference type="EMBL" id="LK052889">
    <property type="protein sequence ID" value="CDR40027.1"/>
    <property type="molecule type" value="Genomic_DNA"/>
</dbReference>
<reference evidence="5" key="2">
    <citation type="journal article" date="2017" name="Genome Announc.">
        <title>Genome sequences of Cyberlindnera fabianii 65, Pichia kudriavzevii 129, and Saccharomyces cerevisiae 131 isolated from fermented masau fruits in Zimbabwe.</title>
        <authorList>
            <person name="van Rijswijck I.M.H."/>
            <person name="Derks M.F.L."/>
            <person name="Abee T."/>
            <person name="de Ridder D."/>
            <person name="Smid E.J."/>
        </authorList>
    </citation>
    <scope>NUCLEOTIDE SEQUENCE [LARGE SCALE GENOMIC DNA]</scope>
    <source>
        <strain evidence="5">65</strain>
    </source>
</reference>
<feature type="transmembrane region" description="Helical" evidence="2">
    <location>
        <begin position="15"/>
        <end position="37"/>
    </location>
</feature>
<keyword evidence="2" id="KW-0812">Transmembrane</keyword>
<accession>A0A061AZ78</accession>
<reference evidence="4" key="3">
    <citation type="submission" date="2017-01" db="EMBL/GenBank/DDBJ databases">
        <authorList>
            <person name="Mah S.A."/>
            <person name="Swanson W.J."/>
            <person name="Moy G.W."/>
            <person name="Vacquier V.D."/>
        </authorList>
    </citation>
    <scope>NUCLEOTIDE SEQUENCE [LARGE SCALE GENOMIC DNA]</scope>
    <source>
        <strain evidence="4">65</strain>
    </source>
</reference>
<organism evidence="3">
    <name type="scientific">Cyberlindnera fabianii</name>
    <name type="common">Yeast</name>
    <name type="synonym">Hansenula fabianii</name>
    <dbReference type="NCBI Taxonomy" id="36022"/>
    <lineage>
        <taxon>Eukaryota</taxon>
        <taxon>Fungi</taxon>
        <taxon>Dikarya</taxon>
        <taxon>Ascomycota</taxon>
        <taxon>Saccharomycotina</taxon>
        <taxon>Saccharomycetes</taxon>
        <taxon>Phaffomycetales</taxon>
        <taxon>Phaffomycetaceae</taxon>
        <taxon>Cyberlindnera</taxon>
    </lineage>
</organism>
<evidence type="ECO:0000256" key="1">
    <source>
        <dbReference type="SAM" id="MobiDB-lite"/>
    </source>
</evidence>
<evidence type="ECO:0000313" key="4">
    <source>
        <dbReference type="EMBL" id="ONH67529.1"/>
    </source>
</evidence>
<keyword evidence="2" id="KW-0472">Membrane</keyword>
<gene>
    <name evidence="4" type="ORF">BON22_2348</name>
    <name evidence="3" type="ORF">CYFA0S_04e02014g</name>
</gene>
<dbReference type="VEuPathDB" id="FungiDB:BON22_2348"/>